<evidence type="ECO:0000313" key="10">
    <source>
        <dbReference type="EMBL" id="SVA29806.1"/>
    </source>
</evidence>
<dbReference type="AlphaFoldDB" id="A0A381UNS1"/>
<reference evidence="10" key="1">
    <citation type="submission" date="2018-05" db="EMBL/GenBank/DDBJ databases">
        <authorList>
            <person name="Lanie J.A."/>
            <person name="Ng W.-L."/>
            <person name="Kazmierczak K.M."/>
            <person name="Andrzejewski T.M."/>
            <person name="Davidsen T.M."/>
            <person name="Wayne K.J."/>
            <person name="Tettelin H."/>
            <person name="Glass J.I."/>
            <person name="Rusch D."/>
            <person name="Podicherti R."/>
            <person name="Tsui H.-C.T."/>
            <person name="Winkler M.E."/>
        </authorList>
    </citation>
    <scope>NUCLEOTIDE SEQUENCE</scope>
</reference>
<evidence type="ECO:0000256" key="9">
    <source>
        <dbReference type="ARBA" id="ARBA00049563"/>
    </source>
</evidence>
<protein>
    <recommendedName>
        <fullName evidence="3">tRNA dimethylallyltransferase</fullName>
        <ecNumber evidence="3">2.5.1.75</ecNumber>
    </recommendedName>
</protein>
<feature type="non-terminal residue" evidence="10">
    <location>
        <position position="1"/>
    </location>
</feature>
<comment type="catalytic activity">
    <reaction evidence="9">
        <text>adenosine(37) in tRNA + dimethylallyl diphosphate = N(6)-dimethylallyladenosine(37) in tRNA + diphosphate</text>
        <dbReference type="Rhea" id="RHEA:26482"/>
        <dbReference type="Rhea" id="RHEA-COMP:10162"/>
        <dbReference type="Rhea" id="RHEA-COMP:10375"/>
        <dbReference type="ChEBI" id="CHEBI:33019"/>
        <dbReference type="ChEBI" id="CHEBI:57623"/>
        <dbReference type="ChEBI" id="CHEBI:74411"/>
        <dbReference type="ChEBI" id="CHEBI:74415"/>
        <dbReference type="EC" id="2.5.1.75"/>
    </reaction>
</comment>
<evidence type="ECO:0000256" key="8">
    <source>
        <dbReference type="ARBA" id="ARBA00022842"/>
    </source>
</evidence>
<dbReference type="InterPro" id="IPR039657">
    <property type="entry name" value="Dimethylallyltransferase"/>
</dbReference>
<dbReference type="Gene3D" id="3.40.50.300">
    <property type="entry name" value="P-loop containing nucleotide triphosphate hydrolases"/>
    <property type="match status" value="1"/>
</dbReference>
<evidence type="ECO:0000256" key="3">
    <source>
        <dbReference type="ARBA" id="ARBA00012665"/>
    </source>
</evidence>
<dbReference type="FunFam" id="1.10.20.140:FF:000001">
    <property type="entry name" value="tRNA dimethylallyltransferase"/>
    <property type="match status" value="1"/>
</dbReference>
<evidence type="ECO:0000256" key="7">
    <source>
        <dbReference type="ARBA" id="ARBA00022840"/>
    </source>
</evidence>
<evidence type="ECO:0000256" key="2">
    <source>
        <dbReference type="ARBA" id="ARBA00005842"/>
    </source>
</evidence>
<dbReference type="EC" id="2.5.1.75" evidence="3"/>
<comment type="similarity">
    <text evidence="2">Belongs to the IPP transferase family.</text>
</comment>
<evidence type="ECO:0000256" key="1">
    <source>
        <dbReference type="ARBA" id="ARBA00001946"/>
    </source>
</evidence>
<evidence type="ECO:0000256" key="6">
    <source>
        <dbReference type="ARBA" id="ARBA00022741"/>
    </source>
</evidence>
<proteinExistence type="inferred from homology"/>
<keyword evidence="5" id="KW-0819">tRNA processing</keyword>
<gene>
    <name evidence="10" type="ORF">METZ01_LOCUS82660</name>
</gene>
<name>A0A381UNS1_9ZZZZ</name>
<evidence type="ECO:0000256" key="4">
    <source>
        <dbReference type="ARBA" id="ARBA00022679"/>
    </source>
</evidence>
<evidence type="ECO:0000256" key="5">
    <source>
        <dbReference type="ARBA" id="ARBA00022694"/>
    </source>
</evidence>
<dbReference type="PANTHER" id="PTHR11088">
    <property type="entry name" value="TRNA DIMETHYLALLYLTRANSFERASE"/>
    <property type="match status" value="1"/>
</dbReference>
<dbReference type="Pfam" id="PF01715">
    <property type="entry name" value="IPPT"/>
    <property type="match status" value="1"/>
</dbReference>
<dbReference type="InterPro" id="IPR018022">
    <property type="entry name" value="IPT"/>
</dbReference>
<dbReference type="GO" id="GO:0005524">
    <property type="term" value="F:ATP binding"/>
    <property type="evidence" value="ECO:0007669"/>
    <property type="project" value="UniProtKB-KW"/>
</dbReference>
<dbReference type="InterPro" id="IPR027417">
    <property type="entry name" value="P-loop_NTPase"/>
</dbReference>
<sequence length="214" mass="25033">LVGGTMLYFRSLLSGISRMPEANQEVRNEISDQAKKYGWGFLHKELTEVDPESAQRIHPNDSQRIQRALEVYRVSSKTMTEWRKRDKGSDLLKSKKVIQFAVEPKSRESLREDVKTRFLLMLEAGLVKEVEKLLDLKQMDPKKSSMKSVGYRQICDYLEGKSTYEEMIIKAVNATRQLAKRQMTWLRRWDNLHWVSQDTDVSIDLIKRKLEPAN</sequence>
<dbReference type="GO" id="GO:0006400">
    <property type="term" value="P:tRNA modification"/>
    <property type="evidence" value="ECO:0007669"/>
    <property type="project" value="TreeGrafter"/>
</dbReference>
<dbReference type="EMBL" id="UINC01006815">
    <property type="protein sequence ID" value="SVA29806.1"/>
    <property type="molecule type" value="Genomic_DNA"/>
</dbReference>
<comment type="cofactor">
    <cofactor evidence="1">
        <name>Mg(2+)</name>
        <dbReference type="ChEBI" id="CHEBI:18420"/>
    </cofactor>
</comment>
<keyword evidence="7" id="KW-0067">ATP-binding</keyword>
<keyword evidence="8" id="KW-0460">Magnesium</keyword>
<dbReference type="GO" id="GO:0052381">
    <property type="term" value="F:tRNA dimethylallyltransferase activity"/>
    <property type="evidence" value="ECO:0007669"/>
    <property type="project" value="UniProtKB-EC"/>
</dbReference>
<keyword evidence="6" id="KW-0547">Nucleotide-binding</keyword>
<accession>A0A381UNS1</accession>
<dbReference type="NCBIfam" id="TIGR00174">
    <property type="entry name" value="miaA"/>
    <property type="match status" value="1"/>
</dbReference>
<organism evidence="10">
    <name type="scientific">marine metagenome</name>
    <dbReference type="NCBI Taxonomy" id="408172"/>
    <lineage>
        <taxon>unclassified sequences</taxon>
        <taxon>metagenomes</taxon>
        <taxon>ecological metagenomes</taxon>
    </lineage>
</organism>
<keyword evidence="4" id="KW-0808">Transferase</keyword>
<dbReference type="Gene3D" id="1.10.20.140">
    <property type="match status" value="1"/>
</dbReference>
<dbReference type="PANTHER" id="PTHR11088:SF60">
    <property type="entry name" value="TRNA DIMETHYLALLYLTRANSFERASE"/>
    <property type="match status" value="1"/>
</dbReference>